<dbReference type="Gene3D" id="2.170.120.30">
    <property type="match status" value="1"/>
</dbReference>
<dbReference type="InterPro" id="IPR053154">
    <property type="entry name" value="c-di-AMP_regulator"/>
</dbReference>
<dbReference type="InterPro" id="IPR012505">
    <property type="entry name" value="YbbR"/>
</dbReference>
<dbReference type="Pfam" id="PF07949">
    <property type="entry name" value="YbbR"/>
    <property type="match status" value="1"/>
</dbReference>
<evidence type="ECO:0008006" key="3">
    <source>
        <dbReference type="Google" id="ProtNLM"/>
    </source>
</evidence>
<sequence>MAIVKLSPVERRRLTAFASCLALAIVAWVFTVLSNPYDFVIRKVISYKNSPQKKSFHQLQSDTVDATVHGTGWQMLFSRFTDDSKPLDIDLQTLDKRNYVVLSTQLFAINKKQAENRQIVGIDPDTLYFDFSNRRFKKVPVKLVKSIKYEKQYFQSDDIEIKPSEVTVSGPSEVISKIEYWKTDTLRGTDINETLQGQLKLQPVKEGNMSVYPKTVQVKIPVDEFTEKSLQVPVKVINNSNYYNVKIFPQKVKVTFVTSLNDYPNIDEAFFVAAADLDLWRLHGYNVLPVKINRLPPYCRIVKIEPANVDFIIKK</sequence>
<name>A0ABP8HJL0_9SPHI</name>
<dbReference type="Proteomes" id="UP001500582">
    <property type="component" value="Unassembled WGS sequence"/>
</dbReference>
<comment type="caution">
    <text evidence="1">The sequence shown here is derived from an EMBL/GenBank/DDBJ whole genome shotgun (WGS) entry which is preliminary data.</text>
</comment>
<evidence type="ECO:0000313" key="2">
    <source>
        <dbReference type="Proteomes" id="UP001500582"/>
    </source>
</evidence>
<dbReference type="PANTHER" id="PTHR37804">
    <property type="entry name" value="CDAA REGULATORY PROTEIN CDAR"/>
    <property type="match status" value="1"/>
</dbReference>
<protein>
    <recommendedName>
        <fullName evidence="3">YbbR-like protein</fullName>
    </recommendedName>
</protein>
<reference evidence="2" key="1">
    <citation type="journal article" date="2019" name="Int. J. Syst. Evol. Microbiol.">
        <title>The Global Catalogue of Microorganisms (GCM) 10K type strain sequencing project: providing services to taxonomists for standard genome sequencing and annotation.</title>
        <authorList>
            <consortium name="The Broad Institute Genomics Platform"/>
            <consortium name="The Broad Institute Genome Sequencing Center for Infectious Disease"/>
            <person name="Wu L."/>
            <person name="Ma J."/>
        </authorList>
    </citation>
    <scope>NUCLEOTIDE SEQUENCE [LARGE SCALE GENOMIC DNA]</scope>
    <source>
        <strain evidence="2">JCM 17705</strain>
    </source>
</reference>
<keyword evidence="2" id="KW-1185">Reference proteome</keyword>
<dbReference type="PANTHER" id="PTHR37804:SF1">
    <property type="entry name" value="CDAA REGULATORY PROTEIN CDAR"/>
    <property type="match status" value="1"/>
</dbReference>
<evidence type="ECO:0000313" key="1">
    <source>
        <dbReference type="EMBL" id="GAA4340256.1"/>
    </source>
</evidence>
<proteinExistence type="predicted"/>
<dbReference type="EMBL" id="BAABFT010000025">
    <property type="protein sequence ID" value="GAA4340256.1"/>
    <property type="molecule type" value="Genomic_DNA"/>
</dbReference>
<gene>
    <name evidence="1" type="ORF">GCM10023149_51510</name>
</gene>
<organism evidence="1 2">
    <name type="scientific">Mucilaginibacter gynuensis</name>
    <dbReference type="NCBI Taxonomy" id="1302236"/>
    <lineage>
        <taxon>Bacteria</taxon>
        <taxon>Pseudomonadati</taxon>
        <taxon>Bacteroidota</taxon>
        <taxon>Sphingobacteriia</taxon>
        <taxon>Sphingobacteriales</taxon>
        <taxon>Sphingobacteriaceae</taxon>
        <taxon>Mucilaginibacter</taxon>
    </lineage>
</organism>
<accession>A0ABP8HJL0</accession>
<dbReference type="RefSeq" id="WP_345214106.1">
    <property type="nucleotide sequence ID" value="NZ_BAABFT010000025.1"/>
</dbReference>
<dbReference type="Gene3D" id="2.170.120.40">
    <property type="entry name" value="YbbR-like domain"/>
    <property type="match status" value="1"/>
</dbReference>